<organism evidence="2 3">
    <name type="scientific">Candidatus Venteria ishoeyi</name>
    <dbReference type="NCBI Taxonomy" id="1899563"/>
    <lineage>
        <taxon>Bacteria</taxon>
        <taxon>Pseudomonadati</taxon>
        <taxon>Pseudomonadota</taxon>
        <taxon>Gammaproteobacteria</taxon>
        <taxon>Thiotrichales</taxon>
        <taxon>Thiotrichaceae</taxon>
        <taxon>Venteria</taxon>
    </lineage>
</organism>
<dbReference type="InterPro" id="IPR012336">
    <property type="entry name" value="Thioredoxin-like_fold"/>
</dbReference>
<feature type="domain" description="Thioredoxin-like fold" evidence="1">
    <location>
        <begin position="48"/>
        <end position="147"/>
    </location>
</feature>
<name>A0A1H6FF40_9GAMM</name>
<dbReference type="Proteomes" id="UP000236724">
    <property type="component" value="Unassembled WGS sequence"/>
</dbReference>
<protein>
    <recommendedName>
        <fullName evidence="1">Thioredoxin-like fold domain-containing protein</fullName>
    </recommendedName>
</protein>
<dbReference type="AlphaFoldDB" id="A0A1H6FF40"/>
<reference evidence="2 3" key="1">
    <citation type="submission" date="2016-10" db="EMBL/GenBank/DDBJ databases">
        <authorList>
            <person name="de Groot N.N."/>
        </authorList>
    </citation>
    <scope>NUCLEOTIDE SEQUENCE [LARGE SCALE GENOMIC DNA]</scope>
    <source>
        <strain evidence="2">MBHS1</strain>
    </source>
</reference>
<evidence type="ECO:0000313" key="3">
    <source>
        <dbReference type="Proteomes" id="UP000236724"/>
    </source>
</evidence>
<dbReference type="Gene3D" id="3.40.30.10">
    <property type="entry name" value="Glutaredoxin"/>
    <property type="match status" value="1"/>
</dbReference>
<dbReference type="OrthoDB" id="9791630at2"/>
<proteinExistence type="predicted"/>
<dbReference type="SUPFAM" id="SSF52833">
    <property type="entry name" value="Thioredoxin-like"/>
    <property type="match status" value="1"/>
</dbReference>
<dbReference type="InterPro" id="IPR036249">
    <property type="entry name" value="Thioredoxin-like_sf"/>
</dbReference>
<evidence type="ECO:0000313" key="2">
    <source>
        <dbReference type="EMBL" id="SEH07624.1"/>
    </source>
</evidence>
<keyword evidence="3" id="KW-1185">Reference proteome</keyword>
<dbReference type="EMBL" id="FMSV02000537">
    <property type="protein sequence ID" value="SEH07624.1"/>
    <property type="molecule type" value="Genomic_DNA"/>
</dbReference>
<dbReference type="Pfam" id="PF13098">
    <property type="entry name" value="Thioredoxin_2"/>
    <property type="match status" value="1"/>
</dbReference>
<evidence type="ECO:0000259" key="1">
    <source>
        <dbReference type="Pfam" id="PF13098"/>
    </source>
</evidence>
<dbReference type="RefSeq" id="WP_103921259.1">
    <property type="nucleotide sequence ID" value="NZ_FMSV02000537.1"/>
</dbReference>
<sequence length="176" mass="20575">MGSLVLHFHQVFIFITPVDVIAKEDAYSQFFDQSWGNLPEELGNAREAGKQGLILFFEMDECPFCARMRETFFTRKDVQDYFKPRFLILPIDIEGDTELVDFTAKETTAKAFSQKNKVRATPVIIFYDLEGKQLYRHTGPTKDAQEFIWMGQYIATGAYKNKQRFSQYRRAQRAKK</sequence>
<dbReference type="InterPro" id="IPR041737">
    <property type="entry name" value="SoxW"/>
</dbReference>
<gene>
    <name evidence="2" type="ORF">MBHS_03500</name>
</gene>
<accession>A0A1H6FF40</accession>
<dbReference type="CDD" id="cd02951">
    <property type="entry name" value="SoxW"/>
    <property type="match status" value="1"/>
</dbReference>